<dbReference type="PANTHER" id="PTHR43540:SF1">
    <property type="entry name" value="ISOCHORISMATASE HYDROLASE"/>
    <property type="match status" value="1"/>
</dbReference>
<comment type="caution">
    <text evidence="5">The sequence shown here is derived from an EMBL/GenBank/DDBJ whole genome shotgun (WGS) entry which is preliminary data.</text>
</comment>
<sequence>MQVEAYPSPCIKNYTMASPTSISTSVSSTTTASIGTSRTSSTSPSSTATSSSSSPRSNLAPMPVVDPSVDVHRVLLLLDVQKAMLDPPPIGVPASKSVHANLDKILAHARAALPVPLIIHVRNNGDSGDPDEPLASGWELIFPPSNHEIVIDKRKNNAFAGTRLAEIIPSAAEIVVAGFQTDYSIRATCSAALGRGNEVLLIKEAHATHDRIEVLHGGGITAAYRIEAEIEAELEEAGVHLLDMKDVPGIFENR</sequence>
<reference evidence="5" key="1">
    <citation type="submission" date="2020-11" db="EMBL/GenBank/DDBJ databases">
        <authorList>
            <consortium name="DOE Joint Genome Institute"/>
            <person name="Ahrendt S."/>
            <person name="Riley R."/>
            <person name="Andreopoulos W."/>
            <person name="Labutti K."/>
            <person name="Pangilinan J."/>
            <person name="Ruiz-Duenas F.J."/>
            <person name="Barrasa J.M."/>
            <person name="Sanchez-Garcia M."/>
            <person name="Camarero S."/>
            <person name="Miyauchi S."/>
            <person name="Serrano A."/>
            <person name="Linde D."/>
            <person name="Babiker R."/>
            <person name="Drula E."/>
            <person name="Ayuso-Fernandez I."/>
            <person name="Pacheco R."/>
            <person name="Padilla G."/>
            <person name="Ferreira P."/>
            <person name="Barriuso J."/>
            <person name="Kellner H."/>
            <person name="Castanera R."/>
            <person name="Alfaro M."/>
            <person name="Ramirez L."/>
            <person name="Pisabarro A.G."/>
            <person name="Kuo A."/>
            <person name="Tritt A."/>
            <person name="Lipzen A."/>
            <person name="He G."/>
            <person name="Yan M."/>
            <person name="Ng V."/>
            <person name="Cullen D."/>
            <person name="Martin F."/>
            <person name="Rosso M.-N."/>
            <person name="Henrissat B."/>
            <person name="Hibbett D."/>
            <person name="Martinez A.T."/>
            <person name="Grigoriev I.V."/>
        </authorList>
    </citation>
    <scope>NUCLEOTIDE SEQUENCE</scope>
    <source>
        <strain evidence="5">CBS 506.95</strain>
    </source>
</reference>
<dbReference type="Pfam" id="PF00857">
    <property type="entry name" value="Isochorismatase"/>
    <property type="match status" value="1"/>
</dbReference>
<keyword evidence="2" id="KW-0378">Hydrolase</keyword>
<dbReference type="Proteomes" id="UP000807306">
    <property type="component" value="Unassembled WGS sequence"/>
</dbReference>
<feature type="compositionally biased region" description="Low complexity" evidence="3">
    <location>
        <begin position="20"/>
        <end position="57"/>
    </location>
</feature>
<comment type="similarity">
    <text evidence="1">Belongs to the isochorismatase family.</text>
</comment>
<dbReference type="OrthoDB" id="167809at2759"/>
<dbReference type="PANTHER" id="PTHR43540">
    <property type="entry name" value="PEROXYUREIDOACRYLATE/UREIDOACRYLATE AMIDOHYDROLASE-RELATED"/>
    <property type="match status" value="1"/>
</dbReference>
<gene>
    <name evidence="5" type="ORF">CPB83DRAFT_858885</name>
</gene>
<evidence type="ECO:0000256" key="2">
    <source>
        <dbReference type="ARBA" id="ARBA00022801"/>
    </source>
</evidence>
<evidence type="ECO:0000256" key="1">
    <source>
        <dbReference type="ARBA" id="ARBA00006336"/>
    </source>
</evidence>
<proteinExistence type="inferred from homology"/>
<dbReference type="EMBL" id="MU157879">
    <property type="protein sequence ID" value="KAF9525784.1"/>
    <property type="molecule type" value="Genomic_DNA"/>
</dbReference>
<evidence type="ECO:0000313" key="6">
    <source>
        <dbReference type="Proteomes" id="UP000807306"/>
    </source>
</evidence>
<dbReference type="InterPro" id="IPR050272">
    <property type="entry name" value="Isochorismatase-like_hydrls"/>
</dbReference>
<protein>
    <submittedName>
        <fullName evidence="5">Isochorismatase-like protein</fullName>
    </submittedName>
</protein>
<dbReference type="AlphaFoldDB" id="A0A9P6JML3"/>
<dbReference type="InterPro" id="IPR036380">
    <property type="entry name" value="Isochorismatase-like_sf"/>
</dbReference>
<keyword evidence="6" id="KW-1185">Reference proteome</keyword>
<dbReference type="InterPro" id="IPR000868">
    <property type="entry name" value="Isochorismatase-like_dom"/>
</dbReference>
<feature type="region of interest" description="Disordered" evidence="3">
    <location>
        <begin position="20"/>
        <end position="64"/>
    </location>
</feature>
<dbReference type="SUPFAM" id="SSF52499">
    <property type="entry name" value="Isochorismatase-like hydrolases"/>
    <property type="match status" value="1"/>
</dbReference>
<organism evidence="5 6">
    <name type="scientific">Crepidotus variabilis</name>
    <dbReference type="NCBI Taxonomy" id="179855"/>
    <lineage>
        <taxon>Eukaryota</taxon>
        <taxon>Fungi</taxon>
        <taxon>Dikarya</taxon>
        <taxon>Basidiomycota</taxon>
        <taxon>Agaricomycotina</taxon>
        <taxon>Agaricomycetes</taxon>
        <taxon>Agaricomycetidae</taxon>
        <taxon>Agaricales</taxon>
        <taxon>Agaricineae</taxon>
        <taxon>Crepidotaceae</taxon>
        <taxon>Crepidotus</taxon>
    </lineage>
</organism>
<accession>A0A9P6JML3</accession>
<feature type="domain" description="Isochorismatase-like" evidence="4">
    <location>
        <begin position="74"/>
        <end position="210"/>
    </location>
</feature>
<evidence type="ECO:0000256" key="3">
    <source>
        <dbReference type="SAM" id="MobiDB-lite"/>
    </source>
</evidence>
<evidence type="ECO:0000259" key="4">
    <source>
        <dbReference type="Pfam" id="PF00857"/>
    </source>
</evidence>
<evidence type="ECO:0000313" key="5">
    <source>
        <dbReference type="EMBL" id="KAF9525784.1"/>
    </source>
</evidence>
<name>A0A9P6JML3_9AGAR</name>
<dbReference type="GO" id="GO:0016787">
    <property type="term" value="F:hydrolase activity"/>
    <property type="evidence" value="ECO:0007669"/>
    <property type="project" value="UniProtKB-KW"/>
</dbReference>
<dbReference type="Gene3D" id="3.40.50.850">
    <property type="entry name" value="Isochorismatase-like"/>
    <property type="match status" value="1"/>
</dbReference>